<protein>
    <submittedName>
        <fullName evidence="3">Translation initiation factor IF-2-like</fullName>
    </submittedName>
</protein>
<feature type="compositionally biased region" description="Low complexity" evidence="1">
    <location>
        <begin position="93"/>
        <end position="102"/>
    </location>
</feature>
<dbReference type="GeneID" id="116661098"/>
<feature type="region of interest" description="Disordered" evidence="1">
    <location>
        <begin position="181"/>
        <end position="220"/>
    </location>
</feature>
<organism evidence="2 3">
    <name type="scientific">Camelus ferus</name>
    <name type="common">Wild bactrian camel</name>
    <name type="synonym">Camelus bactrianus ferus</name>
    <dbReference type="NCBI Taxonomy" id="419612"/>
    <lineage>
        <taxon>Eukaryota</taxon>
        <taxon>Metazoa</taxon>
        <taxon>Chordata</taxon>
        <taxon>Craniata</taxon>
        <taxon>Vertebrata</taxon>
        <taxon>Euteleostomi</taxon>
        <taxon>Mammalia</taxon>
        <taxon>Eutheria</taxon>
        <taxon>Laurasiatheria</taxon>
        <taxon>Artiodactyla</taxon>
        <taxon>Tylopoda</taxon>
        <taxon>Camelidae</taxon>
        <taxon>Camelus</taxon>
    </lineage>
</organism>
<accession>A0A8B8SFU3</accession>
<gene>
    <name evidence="3" type="primary">LOC116661098</name>
</gene>
<feature type="compositionally biased region" description="Basic and acidic residues" evidence="1">
    <location>
        <begin position="211"/>
        <end position="220"/>
    </location>
</feature>
<dbReference type="Proteomes" id="UP000694856">
    <property type="component" value="Chromosome 33"/>
</dbReference>
<feature type="region of interest" description="Disordered" evidence="1">
    <location>
        <begin position="24"/>
        <end position="105"/>
    </location>
</feature>
<name>A0A8B8SFU3_CAMFR</name>
<proteinExistence type="predicted"/>
<evidence type="ECO:0000313" key="2">
    <source>
        <dbReference type="Proteomes" id="UP000694856"/>
    </source>
</evidence>
<evidence type="ECO:0000256" key="1">
    <source>
        <dbReference type="SAM" id="MobiDB-lite"/>
    </source>
</evidence>
<feature type="compositionally biased region" description="Basic residues" evidence="1">
    <location>
        <begin position="83"/>
        <end position="92"/>
    </location>
</feature>
<dbReference type="KEGG" id="cfr:116661098"/>
<sequence length="220" mass="23298">MSPPLEKAAVFFFRQSRGLGRVGLRRKDEGRVPLPISEKLPKGQRRAHLPPPRAAANHSNRPRQEVPGARDWLSRTSAPGRGRPPRSGRGSRPHAGAAGPAPLVRMRAVPRGKSLRTPPPGLRLAPRLPPLSAEACRLGETARAAAGRGLCGPKAAAVAPACGKCHQAALRFVARVTAVPRPPIPEPPATAGEEPARAVSTAPRRFGGNEADGRLCRLRP</sequence>
<dbReference type="AlphaFoldDB" id="A0A8B8SFU3"/>
<dbReference type="RefSeq" id="XP_032328217.1">
    <property type="nucleotide sequence ID" value="XM_032472326.1"/>
</dbReference>
<evidence type="ECO:0000313" key="3">
    <source>
        <dbReference type="RefSeq" id="XP_032328217.1"/>
    </source>
</evidence>
<keyword evidence="2" id="KW-1185">Reference proteome</keyword>
<reference evidence="3" key="1">
    <citation type="submission" date="2025-08" db="UniProtKB">
        <authorList>
            <consortium name="RefSeq"/>
        </authorList>
    </citation>
    <scope>IDENTIFICATION</scope>
    <source>
        <tissue evidence="3">Ear skin</tissue>
    </source>
</reference>